<dbReference type="EMBL" id="LUKF01000016">
    <property type="protein sequence ID" value="KYG61823.1"/>
    <property type="molecule type" value="Genomic_DNA"/>
</dbReference>
<keyword evidence="1" id="KW-0001">2Fe-2S</keyword>
<sequence length="148" mass="16429">MSGANELGQTLSVGELSKRSGVPVSAIHFYEEKGLIKSWRTEGNQRRFPRGMLRVVAIIKAAQSVGFSLLEIAETLKLLPQDRSPSQADWQKISTKWKKDLEERITHMTKLKNQLNSCIGCGCLSLKECPLRNPKDRLAKKGPGAALL</sequence>
<dbReference type="AlphaFoldDB" id="A0A150WFV1"/>
<evidence type="ECO:0000256" key="1">
    <source>
        <dbReference type="ARBA" id="ARBA00022714"/>
    </source>
</evidence>
<evidence type="ECO:0000313" key="9">
    <source>
        <dbReference type="EMBL" id="KYG61823.1"/>
    </source>
</evidence>
<dbReference type="GO" id="GO:0051537">
    <property type="term" value="F:2 iron, 2 sulfur cluster binding"/>
    <property type="evidence" value="ECO:0007669"/>
    <property type="project" value="UniProtKB-KW"/>
</dbReference>
<dbReference type="GO" id="GO:0003677">
    <property type="term" value="F:DNA binding"/>
    <property type="evidence" value="ECO:0007669"/>
    <property type="project" value="UniProtKB-KW"/>
</dbReference>
<keyword evidence="2" id="KW-0479">Metal-binding</keyword>
<reference evidence="9 10" key="1">
    <citation type="submission" date="2016-03" db="EMBL/GenBank/DDBJ databases">
        <authorList>
            <person name="Ploux O."/>
        </authorList>
    </citation>
    <scope>NUCLEOTIDE SEQUENCE [LARGE SCALE GENOMIC DNA]</scope>
    <source>
        <strain evidence="9 10">BER2</strain>
    </source>
</reference>
<dbReference type="SMART" id="SM00422">
    <property type="entry name" value="HTH_MERR"/>
    <property type="match status" value="1"/>
</dbReference>
<dbReference type="PANTHER" id="PTHR30204">
    <property type="entry name" value="REDOX-CYCLING DRUG-SENSING TRANSCRIPTIONAL ACTIVATOR SOXR"/>
    <property type="match status" value="1"/>
</dbReference>
<dbReference type="NCBIfam" id="TIGR01950">
    <property type="entry name" value="SoxR"/>
    <property type="match status" value="1"/>
</dbReference>
<feature type="domain" description="HTH merR-type" evidence="8">
    <location>
        <begin position="10"/>
        <end position="78"/>
    </location>
</feature>
<protein>
    <submittedName>
        <fullName evidence="9">Redox-sensitive transcriptional activator SoxR</fullName>
    </submittedName>
</protein>
<dbReference type="Pfam" id="PF09278">
    <property type="entry name" value="MerR-DNA-bind"/>
    <property type="match status" value="1"/>
</dbReference>
<proteinExistence type="predicted"/>
<dbReference type="OrthoDB" id="5297952at2"/>
<evidence type="ECO:0000313" key="10">
    <source>
        <dbReference type="Proteomes" id="UP000075391"/>
    </source>
</evidence>
<dbReference type="Proteomes" id="UP000075391">
    <property type="component" value="Unassembled WGS sequence"/>
</dbReference>
<gene>
    <name evidence="9" type="ORF">AZI85_06285</name>
</gene>
<dbReference type="GO" id="GO:0046872">
    <property type="term" value="F:metal ion binding"/>
    <property type="evidence" value="ECO:0007669"/>
    <property type="project" value="UniProtKB-KW"/>
</dbReference>
<dbReference type="SUPFAM" id="SSF46955">
    <property type="entry name" value="Putative DNA-binding domain"/>
    <property type="match status" value="1"/>
</dbReference>
<organism evidence="9 10">
    <name type="scientific">Bdellovibrio bacteriovorus</name>
    <dbReference type="NCBI Taxonomy" id="959"/>
    <lineage>
        <taxon>Bacteria</taxon>
        <taxon>Pseudomonadati</taxon>
        <taxon>Bdellovibrionota</taxon>
        <taxon>Bdellovibrionia</taxon>
        <taxon>Bdellovibrionales</taxon>
        <taxon>Pseudobdellovibrionaceae</taxon>
        <taxon>Bdellovibrio</taxon>
    </lineage>
</organism>
<evidence type="ECO:0000256" key="4">
    <source>
        <dbReference type="ARBA" id="ARBA00023014"/>
    </source>
</evidence>
<dbReference type="PRINTS" id="PR00040">
    <property type="entry name" value="HTHMERR"/>
</dbReference>
<keyword evidence="5" id="KW-0805">Transcription regulation</keyword>
<dbReference type="RefSeq" id="WP_063243971.1">
    <property type="nucleotide sequence ID" value="NZ_LUKF01000016.1"/>
</dbReference>
<dbReference type="PROSITE" id="PS50937">
    <property type="entry name" value="HTH_MERR_2"/>
    <property type="match status" value="1"/>
</dbReference>
<evidence type="ECO:0000256" key="6">
    <source>
        <dbReference type="ARBA" id="ARBA00023125"/>
    </source>
</evidence>
<name>A0A150WFV1_BDEBC</name>
<dbReference type="PANTHER" id="PTHR30204:SF0">
    <property type="entry name" value="REDOX-SENSITIVE TRANSCRIPTIONAL ACTIVATOR SOXR"/>
    <property type="match status" value="1"/>
</dbReference>
<keyword evidence="3" id="KW-0408">Iron</keyword>
<dbReference type="InterPro" id="IPR047057">
    <property type="entry name" value="MerR_fam"/>
</dbReference>
<keyword evidence="7" id="KW-0804">Transcription</keyword>
<dbReference type="GO" id="GO:0006979">
    <property type="term" value="P:response to oxidative stress"/>
    <property type="evidence" value="ECO:0007669"/>
    <property type="project" value="InterPro"/>
</dbReference>
<evidence type="ECO:0000256" key="5">
    <source>
        <dbReference type="ARBA" id="ARBA00023015"/>
    </source>
</evidence>
<dbReference type="InterPro" id="IPR009061">
    <property type="entry name" value="DNA-bd_dom_put_sf"/>
</dbReference>
<accession>A0A150WFV1</accession>
<evidence type="ECO:0000259" key="8">
    <source>
        <dbReference type="PROSITE" id="PS50937"/>
    </source>
</evidence>
<dbReference type="InterPro" id="IPR010211">
    <property type="entry name" value="Redox-sen_tscrpt-act_SoxR"/>
</dbReference>
<evidence type="ECO:0000256" key="3">
    <source>
        <dbReference type="ARBA" id="ARBA00023004"/>
    </source>
</evidence>
<dbReference type="InterPro" id="IPR015358">
    <property type="entry name" value="Tscrpt_reg_MerR_DNA-bd"/>
</dbReference>
<dbReference type="Pfam" id="PF00376">
    <property type="entry name" value="MerR"/>
    <property type="match status" value="1"/>
</dbReference>
<keyword evidence="6" id="KW-0238">DNA-binding</keyword>
<evidence type="ECO:0000256" key="2">
    <source>
        <dbReference type="ARBA" id="ARBA00022723"/>
    </source>
</evidence>
<keyword evidence="4" id="KW-0411">Iron-sulfur</keyword>
<dbReference type="InterPro" id="IPR000551">
    <property type="entry name" value="MerR-type_HTH_dom"/>
</dbReference>
<comment type="caution">
    <text evidence="9">The sequence shown here is derived from an EMBL/GenBank/DDBJ whole genome shotgun (WGS) entry which is preliminary data.</text>
</comment>
<dbReference type="GO" id="GO:0003700">
    <property type="term" value="F:DNA-binding transcription factor activity"/>
    <property type="evidence" value="ECO:0007669"/>
    <property type="project" value="InterPro"/>
</dbReference>
<evidence type="ECO:0000256" key="7">
    <source>
        <dbReference type="ARBA" id="ARBA00023163"/>
    </source>
</evidence>
<dbReference type="CDD" id="cd01110">
    <property type="entry name" value="HTH_SoxR"/>
    <property type="match status" value="1"/>
</dbReference>
<dbReference type="Gene3D" id="1.10.1660.10">
    <property type="match status" value="1"/>
</dbReference>